<dbReference type="GO" id="GO:0007606">
    <property type="term" value="P:sensory perception of chemical stimulus"/>
    <property type="evidence" value="ECO:0007669"/>
    <property type="project" value="UniProtKB-UniRule"/>
</dbReference>
<comment type="similarity">
    <text evidence="2 6">Belongs to the nematode receptor-like protein srg family.</text>
</comment>
<evidence type="ECO:0000256" key="1">
    <source>
        <dbReference type="ARBA" id="ARBA00004141"/>
    </source>
</evidence>
<dbReference type="Pfam" id="PF02118">
    <property type="entry name" value="Srg"/>
    <property type="match status" value="1"/>
</dbReference>
<reference evidence="8" key="1">
    <citation type="submission" date="2016-11" db="UniProtKB">
        <authorList>
            <consortium name="WormBaseParasite"/>
        </authorList>
    </citation>
    <scope>IDENTIFICATION</scope>
</reference>
<keyword evidence="7" id="KW-1185">Reference proteome</keyword>
<feature type="transmembrane region" description="Helical" evidence="6">
    <location>
        <begin position="236"/>
        <end position="263"/>
    </location>
</feature>
<evidence type="ECO:0000256" key="6">
    <source>
        <dbReference type="RuleBase" id="RU280813"/>
    </source>
</evidence>
<dbReference type="Proteomes" id="UP000095282">
    <property type="component" value="Unplaced"/>
</dbReference>
<dbReference type="PANTHER" id="PTHR31627:SF36">
    <property type="entry name" value="SERPENTINE RECEPTOR CLASS GAMMA"/>
    <property type="match status" value="1"/>
</dbReference>
<feature type="transmembrane region" description="Helical" evidence="6">
    <location>
        <begin position="163"/>
        <end position="183"/>
    </location>
</feature>
<dbReference type="InterPro" id="IPR000609">
    <property type="entry name" value="7TM_GPCR_serpentine_rcpt_Srg"/>
</dbReference>
<keyword evidence="4 6" id="KW-1133">Transmembrane helix</keyword>
<evidence type="ECO:0000313" key="8">
    <source>
        <dbReference type="WBParaSite" id="Csp11.Scaffold630.g19827.t1"/>
    </source>
</evidence>
<organism evidence="7 8">
    <name type="scientific">Caenorhabditis tropicalis</name>
    <dbReference type="NCBI Taxonomy" id="1561998"/>
    <lineage>
        <taxon>Eukaryota</taxon>
        <taxon>Metazoa</taxon>
        <taxon>Ecdysozoa</taxon>
        <taxon>Nematoda</taxon>
        <taxon>Chromadorea</taxon>
        <taxon>Rhabditida</taxon>
        <taxon>Rhabditina</taxon>
        <taxon>Rhabditomorpha</taxon>
        <taxon>Rhabditoidea</taxon>
        <taxon>Rhabditidae</taxon>
        <taxon>Peloderinae</taxon>
        <taxon>Caenorhabditis</taxon>
    </lineage>
</organism>
<dbReference type="GO" id="GO:0016020">
    <property type="term" value="C:membrane"/>
    <property type="evidence" value="ECO:0007669"/>
    <property type="project" value="UniProtKB-SubCell"/>
</dbReference>
<dbReference type="InterPro" id="IPR051119">
    <property type="entry name" value="Nematode_SR-like"/>
</dbReference>
<evidence type="ECO:0000313" key="7">
    <source>
        <dbReference type="Proteomes" id="UP000095282"/>
    </source>
</evidence>
<proteinExistence type="inferred from homology"/>
<evidence type="ECO:0000256" key="2">
    <source>
        <dbReference type="ARBA" id="ARBA00005692"/>
    </source>
</evidence>
<dbReference type="PANTHER" id="PTHR31627">
    <property type="entry name" value="SERPENTINE RECEPTOR CLASS GAMMA-RELATED"/>
    <property type="match status" value="1"/>
</dbReference>
<dbReference type="AlphaFoldDB" id="A0A1I7UVQ9"/>
<protein>
    <recommendedName>
        <fullName evidence="6">Serpentine receptor class gamma</fullName>
    </recommendedName>
</protein>
<sequence length="296" mass="34139">MVSTLAMSLNRYTSVKYPVYHKTSLFFLFLDVAFLRLTSYVRPVCEYLLPLLKEPAFYLTPYFTLYLYSQLTKMLSTLFMNVNRYTSVNHPIKHKTVILFSKFPSSIIILKIWMKYCSKSITAIFIIPAFFVWPVAIAQTSFLPINGQAVIVYDHLFSWARTTYARMIIAAVTLIFTVFSSIITSSKLRKLGKHMKSIEFSMNVATLFTSIGFILLLVMQVVYLTLHVETLVEKPWVRMLVIGGTQIGNDFYMLSGPVVLLILDKNIRRSTLSWKYKKNDSRRVSKISTHRSTGTH</sequence>
<name>A0A1I7UVQ9_9PELO</name>
<dbReference type="WBParaSite" id="Csp11.Scaffold630.g19827.t1">
    <property type="protein sequence ID" value="Csp11.Scaffold630.g19827.t1"/>
    <property type="gene ID" value="Csp11.Scaffold630.g19827"/>
</dbReference>
<comment type="subcellular location">
    <subcellularLocation>
        <location evidence="1">Membrane</location>
        <topology evidence="1">Multi-pass membrane protein</topology>
    </subcellularLocation>
</comment>
<evidence type="ECO:0000256" key="4">
    <source>
        <dbReference type="ARBA" id="ARBA00022989"/>
    </source>
</evidence>
<feature type="transmembrane region" description="Helical" evidence="6">
    <location>
        <begin position="121"/>
        <end position="143"/>
    </location>
</feature>
<feature type="transmembrane region" description="Helical" evidence="6">
    <location>
        <begin position="204"/>
        <end position="224"/>
    </location>
</feature>
<dbReference type="GO" id="GO:0004888">
    <property type="term" value="F:transmembrane signaling receptor activity"/>
    <property type="evidence" value="ECO:0007669"/>
    <property type="project" value="InterPro"/>
</dbReference>
<accession>A0A1I7UVQ9</accession>
<evidence type="ECO:0000256" key="3">
    <source>
        <dbReference type="ARBA" id="ARBA00022692"/>
    </source>
</evidence>
<evidence type="ECO:0000256" key="5">
    <source>
        <dbReference type="ARBA" id="ARBA00023136"/>
    </source>
</evidence>
<keyword evidence="3 6" id="KW-0812">Transmembrane</keyword>
<keyword evidence="5 6" id="KW-0472">Membrane</keyword>
<comment type="caution">
    <text evidence="6">Lacks conserved residue(s) required for the propagation of feature annotation.</text>
</comment>